<proteinExistence type="predicted"/>
<name>A0A8R1DS53_CAEJA</name>
<sequence length="106" mass="11728">MSSTTALLALLVMVAVCSANIATGRASLRPSAGKRSFADGAILLTRRSPARYYRLAPQPQPKQYDSELSCNLNTMSILNSRYEQLREQLEEIAELMEACQTLRSAF</sequence>
<dbReference type="OMA" id="TPAHYYQ"/>
<evidence type="ECO:0000313" key="4">
    <source>
        <dbReference type="Proteomes" id="UP000005237"/>
    </source>
</evidence>
<organism evidence="3 4">
    <name type="scientific">Caenorhabditis japonica</name>
    <dbReference type="NCBI Taxonomy" id="281687"/>
    <lineage>
        <taxon>Eukaryota</taxon>
        <taxon>Metazoa</taxon>
        <taxon>Ecdysozoa</taxon>
        <taxon>Nematoda</taxon>
        <taxon>Chromadorea</taxon>
        <taxon>Rhabditida</taxon>
        <taxon>Rhabditina</taxon>
        <taxon>Rhabditomorpha</taxon>
        <taxon>Rhabditoidea</taxon>
        <taxon>Rhabditidae</taxon>
        <taxon>Peloderinae</taxon>
        <taxon>Caenorhabditis</taxon>
    </lineage>
</organism>
<evidence type="ECO:0000256" key="1">
    <source>
        <dbReference type="SAM" id="Coils"/>
    </source>
</evidence>
<reference evidence="3" key="2">
    <citation type="submission" date="2022-06" db="UniProtKB">
        <authorList>
            <consortium name="EnsemblMetazoa"/>
        </authorList>
    </citation>
    <scope>IDENTIFICATION</scope>
    <source>
        <strain evidence="3">DF5081</strain>
    </source>
</reference>
<evidence type="ECO:0000256" key="2">
    <source>
        <dbReference type="SAM" id="SignalP"/>
    </source>
</evidence>
<dbReference type="Proteomes" id="UP000005237">
    <property type="component" value="Unassembled WGS sequence"/>
</dbReference>
<feature type="signal peptide" evidence="2">
    <location>
        <begin position="1"/>
        <end position="19"/>
    </location>
</feature>
<feature type="chain" id="PRO_5035754563" evidence="2">
    <location>
        <begin position="20"/>
        <end position="106"/>
    </location>
</feature>
<feature type="coiled-coil region" evidence="1">
    <location>
        <begin position="75"/>
        <end position="105"/>
    </location>
</feature>
<accession>A0A8R1DS53</accession>
<keyword evidence="2" id="KW-0732">Signal</keyword>
<protein>
    <submittedName>
        <fullName evidence="3">Uncharacterized protein</fullName>
    </submittedName>
</protein>
<dbReference type="EnsemblMetazoa" id="CJA10413.1">
    <property type="protein sequence ID" value="CJA10413.1"/>
    <property type="gene ID" value="WBGene00129617"/>
</dbReference>
<reference evidence="4" key="1">
    <citation type="submission" date="2010-08" db="EMBL/GenBank/DDBJ databases">
        <authorList>
            <consortium name="Caenorhabditis japonica Sequencing Consortium"/>
            <person name="Wilson R.K."/>
        </authorList>
    </citation>
    <scope>NUCLEOTIDE SEQUENCE [LARGE SCALE GENOMIC DNA]</scope>
    <source>
        <strain evidence="4">DF5081</strain>
    </source>
</reference>
<evidence type="ECO:0000313" key="3">
    <source>
        <dbReference type="EnsemblMetazoa" id="CJA10413.1"/>
    </source>
</evidence>
<dbReference type="AlphaFoldDB" id="A0A8R1DS53"/>
<keyword evidence="1" id="KW-0175">Coiled coil</keyword>
<keyword evidence="4" id="KW-1185">Reference proteome</keyword>